<dbReference type="InterPro" id="IPR004365">
    <property type="entry name" value="NA-bd_OB_tRNA"/>
</dbReference>
<dbReference type="InterPro" id="IPR002312">
    <property type="entry name" value="Asp/Asn-tRNA-synth_IIb"/>
</dbReference>
<dbReference type="SUPFAM" id="SSF55681">
    <property type="entry name" value="Class II aaRS and biotin synthetases"/>
    <property type="match status" value="1"/>
</dbReference>
<dbReference type="SUPFAM" id="SSF50249">
    <property type="entry name" value="Nucleic acid-binding proteins"/>
    <property type="match status" value="1"/>
</dbReference>
<dbReference type="EMBL" id="SJPY01000004">
    <property type="protein sequence ID" value="TWU41499.1"/>
    <property type="molecule type" value="Genomic_DNA"/>
</dbReference>
<dbReference type="GO" id="GO:0005737">
    <property type="term" value="C:cytoplasm"/>
    <property type="evidence" value="ECO:0007669"/>
    <property type="project" value="UniProtKB-SubCell"/>
</dbReference>
<gene>
    <name evidence="7 9" type="primary">asnS</name>
    <name evidence="9" type="ORF">Q31b_29480</name>
</gene>
<dbReference type="PANTHER" id="PTHR22594">
    <property type="entry name" value="ASPARTYL/LYSYL-TRNA SYNTHETASE"/>
    <property type="match status" value="1"/>
</dbReference>
<dbReference type="AlphaFoldDB" id="A0A5C6E2X4"/>
<dbReference type="Pfam" id="PF00152">
    <property type="entry name" value="tRNA-synt_2"/>
    <property type="match status" value="1"/>
</dbReference>
<dbReference type="Proteomes" id="UP000315471">
    <property type="component" value="Unassembled WGS sequence"/>
</dbReference>
<dbReference type="OrthoDB" id="9762036at2"/>
<accession>A0A5C6E2X4</accession>
<evidence type="ECO:0000313" key="9">
    <source>
        <dbReference type="EMBL" id="TWU41499.1"/>
    </source>
</evidence>
<keyword evidence="3 7" id="KW-0547">Nucleotide-binding</keyword>
<comment type="similarity">
    <text evidence="1 7">Belongs to the class-II aminoacyl-tRNA synthetase family.</text>
</comment>
<dbReference type="GO" id="GO:0006421">
    <property type="term" value="P:asparaginyl-tRNA aminoacylation"/>
    <property type="evidence" value="ECO:0007669"/>
    <property type="project" value="UniProtKB-UniRule"/>
</dbReference>
<dbReference type="CDD" id="cd00776">
    <property type="entry name" value="AsxRS_core"/>
    <property type="match status" value="1"/>
</dbReference>
<dbReference type="InterPro" id="IPR004522">
    <property type="entry name" value="Asn-tRNA-ligase"/>
</dbReference>
<dbReference type="GO" id="GO:0005524">
    <property type="term" value="F:ATP binding"/>
    <property type="evidence" value="ECO:0007669"/>
    <property type="project" value="UniProtKB-UniRule"/>
</dbReference>
<proteinExistence type="inferred from homology"/>
<keyword evidence="4 7" id="KW-0067">ATP-binding</keyword>
<keyword evidence="2 7" id="KW-0436">Ligase</keyword>
<dbReference type="GO" id="GO:0004816">
    <property type="term" value="F:asparagine-tRNA ligase activity"/>
    <property type="evidence" value="ECO:0007669"/>
    <property type="project" value="UniProtKB-UniRule"/>
</dbReference>
<name>A0A5C6E2X4_9BACT</name>
<evidence type="ECO:0000256" key="5">
    <source>
        <dbReference type="ARBA" id="ARBA00022917"/>
    </source>
</evidence>
<keyword evidence="10" id="KW-1185">Reference proteome</keyword>
<dbReference type="FunFam" id="3.30.930.10:FF:000016">
    <property type="entry name" value="Asparagine--tRNA ligase"/>
    <property type="match status" value="1"/>
</dbReference>
<feature type="domain" description="Aminoacyl-transfer RNA synthetases class-II family profile" evidence="8">
    <location>
        <begin position="143"/>
        <end position="460"/>
    </location>
</feature>
<dbReference type="InterPro" id="IPR006195">
    <property type="entry name" value="aa-tRNA-synth_II"/>
</dbReference>
<dbReference type="InterPro" id="IPR045864">
    <property type="entry name" value="aa-tRNA-synth_II/BPL/LPL"/>
</dbReference>
<comment type="subcellular location">
    <subcellularLocation>
        <location evidence="7">Cytoplasm</location>
    </subcellularLocation>
</comment>
<comment type="catalytic activity">
    <reaction evidence="7">
        <text>tRNA(Asn) + L-asparagine + ATP = L-asparaginyl-tRNA(Asn) + AMP + diphosphate + H(+)</text>
        <dbReference type="Rhea" id="RHEA:11180"/>
        <dbReference type="Rhea" id="RHEA-COMP:9659"/>
        <dbReference type="Rhea" id="RHEA-COMP:9674"/>
        <dbReference type="ChEBI" id="CHEBI:15378"/>
        <dbReference type="ChEBI" id="CHEBI:30616"/>
        <dbReference type="ChEBI" id="CHEBI:33019"/>
        <dbReference type="ChEBI" id="CHEBI:58048"/>
        <dbReference type="ChEBI" id="CHEBI:78442"/>
        <dbReference type="ChEBI" id="CHEBI:78515"/>
        <dbReference type="ChEBI" id="CHEBI:456215"/>
        <dbReference type="EC" id="6.1.1.22"/>
    </reaction>
</comment>
<evidence type="ECO:0000256" key="1">
    <source>
        <dbReference type="ARBA" id="ARBA00008226"/>
    </source>
</evidence>
<comment type="caution">
    <text evidence="9">The sequence shown here is derived from an EMBL/GenBank/DDBJ whole genome shotgun (WGS) entry which is preliminary data.</text>
</comment>
<evidence type="ECO:0000259" key="8">
    <source>
        <dbReference type="PROSITE" id="PS50862"/>
    </source>
</evidence>
<dbReference type="InterPro" id="IPR012340">
    <property type="entry name" value="NA-bd_OB-fold"/>
</dbReference>
<protein>
    <recommendedName>
        <fullName evidence="7">Asparagine--tRNA ligase</fullName>
        <ecNumber evidence="7">6.1.1.22</ecNumber>
    </recommendedName>
    <alternativeName>
        <fullName evidence="7">Asparaginyl-tRNA synthetase</fullName>
        <shortName evidence="7">AsnRS</shortName>
    </alternativeName>
</protein>
<evidence type="ECO:0000256" key="2">
    <source>
        <dbReference type="ARBA" id="ARBA00022598"/>
    </source>
</evidence>
<dbReference type="NCBIfam" id="TIGR00457">
    <property type="entry name" value="asnS"/>
    <property type="match status" value="1"/>
</dbReference>
<dbReference type="HAMAP" id="MF_00534">
    <property type="entry name" value="Asn_tRNA_synth"/>
    <property type="match status" value="1"/>
</dbReference>
<comment type="subunit">
    <text evidence="7">Homodimer.</text>
</comment>
<dbReference type="GO" id="GO:0003676">
    <property type="term" value="F:nucleic acid binding"/>
    <property type="evidence" value="ECO:0007669"/>
    <property type="project" value="InterPro"/>
</dbReference>
<dbReference type="InterPro" id="IPR004364">
    <property type="entry name" value="Aa-tRNA-synt_II"/>
</dbReference>
<keyword evidence="6 7" id="KW-0030">Aminoacyl-tRNA synthetase</keyword>
<dbReference type="PRINTS" id="PR01042">
    <property type="entry name" value="TRNASYNTHASP"/>
</dbReference>
<keyword evidence="7" id="KW-0963">Cytoplasm</keyword>
<evidence type="ECO:0000313" key="10">
    <source>
        <dbReference type="Proteomes" id="UP000315471"/>
    </source>
</evidence>
<dbReference type="Pfam" id="PF01336">
    <property type="entry name" value="tRNA_anti-codon"/>
    <property type="match status" value="1"/>
</dbReference>
<dbReference type="CDD" id="cd04318">
    <property type="entry name" value="EcAsnRS_like_N"/>
    <property type="match status" value="1"/>
</dbReference>
<dbReference type="PROSITE" id="PS50862">
    <property type="entry name" value="AA_TRNA_LIGASE_II"/>
    <property type="match status" value="1"/>
</dbReference>
<dbReference type="Gene3D" id="3.30.930.10">
    <property type="entry name" value="Bira Bifunctional Protein, Domain 2"/>
    <property type="match status" value="1"/>
</dbReference>
<organism evidence="9 10">
    <name type="scientific">Novipirellula aureliae</name>
    <dbReference type="NCBI Taxonomy" id="2527966"/>
    <lineage>
        <taxon>Bacteria</taxon>
        <taxon>Pseudomonadati</taxon>
        <taxon>Planctomycetota</taxon>
        <taxon>Planctomycetia</taxon>
        <taxon>Pirellulales</taxon>
        <taxon>Pirellulaceae</taxon>
        <taxon>Novipirellula</taxon>
    </lineage>
</organism>
<sequence>MTSERKQAEWMRIVDARKEESAGVDCEIRGWVRTRRDSKGGFSFVEINDGSCLGNLQIVAPAELDNYADEVQKLTAGCSVVVQGKLETSPAKGQATELQVTSLRVLGWADPDTYPLQKKRHSFEKLREWAHLRPRTNTFGAVMRVRNQICQSIHDFFHENGFLYTQTPIITASDCEGAGEMFRVTTLDLDRLAKSGGPVKYDYDFFGKPSYLTVSGQLNGETFATALGRIYTFGPTFRAENSNTSRHLAEFWMVEPEAAFFDLADDMQLAEDFLKRIFTDCLNHCAEDMAFFNERIQKGVLEQIQSVIERPFGHMTYTEAVEVLENCNAKFEYPVSWGTDLQAEHERYLTEQHVKGPVILTDYPAEIKPFYMRVSDDRKTVAAMDVLVPGVGEIIGGSQREERLDVLTNRMAEAGLNEEDYWWYLDLRRFGTVPHAGFGLGLERAVQYVTGMGNIRDVIPFPRTPGNAEF</sequence>
<keyword evidence="5 7" id="KW-0648">Protein biosynthesis</keyword>
<dbReference type="EC" id="6.1.1.22" evidence="7"/>
<reference evidence="9 10" key="1">
    <citation type="submission" date="2019-02" db="EMBL/GenBank/DDBJ databases">
        <title>Deep-cultivation of Planctomycetes and their phenomic and genomic characterization uncovers novel biology.</title>
        <authorList>
            <person name="Wiegand S."/>
            <person name="Jogler M."/>
            <person name="Boedeker C."/>
            <person name="Pinto D."/>
            <person name="Vollmers J."/>
            <person name="Rivas-Marin E."/>
            <person name="Kohn T."/>
            <person name="Peeters S.H."/>
            <person name="Heuer A."/>
            <person name="Rast P."/>
            <person name="Oberbeckmann S."/>
            <person name="Bunk B."/>
            <person name="Jeske O."/>
            <person name="Meyerdierks A."/>
            <person name="Storesund J.E."/>
            <person name="Kallscheuer N."/>
            <person name="Luecker S."/>
            <person name="Lage O.M."/>
            <person name="Pohl T."/>
            <person name="Merkel B.J."/>
            <person name="Hornburger P."/>
            <person name="Mueller R.-W."/>
            <person name="Bruemmer F."/>
            <person name="Labrenz M."/>
            <person name="Spormann A.M."/>
            <person name="Op Den Camp H."/>
            <person name="Overmann J."/>
            <person name="Amann R."/>
            <person name="Jetten M.S.M."/>
            <person name="Mascher T."/>
            <person name="Medema M.H."/>
            <person name="Devos D.P."/>
            <person name="Kaster A.-K."/>
            <person name="Ovreas L."/>
            <person name="Rohde M."/>
            <person name="Galperin M.Y."/>
            <person name="Jogler C."/>
        </authorList>
    </citation>
    <scope>NUCLEOTIDE SEQUENCE [LARGE SCALE GENOMIC DNA]</scope>
    <source>
        <strain evidence="9 10">Q31b</strain>
    </source>
</reference>
<dbReference type="Gene3D" id="2.40.50.140">
    <property type="entry name" value="Nucleic acid-binding proteins"/>
    <property type="match status" value="1"/>
</dbReference>
<evidence type="ECO:0000256" key="4">
    <source>
        <dbReference type="ARBA" id="ARBA00022840"/>
    </source>
</evidence>
<evidence type="ECO:0000256" key="3">
    <source>
        <dbReference type="ARBA" id="ARBA00022741"/>
    </source>
</evidence>
<evidence type="ECO:0000256" key="6">
    <source>
        <dbReference type="ARBA" id="ARBA00023146"/>
    </source>
</evidence>
<dbReference type="NCBIfam" id="NF003037">
    <property type="entry name" value="PRK03932.1"/>
    <property type="match status" value="1"/>
</dbReference>
<dbReference type="PANTHER" id="PTHR22594:SF34">
    <property type="entry name" value="ASPARAGINE--TRNA LIGASE, MITOCHONDRIAL-RELATED"/>
    <property type="match status" value="1"/>
</dbReference>
<evidence type="ECO:0000256" key="7">
    <source>
        <dbReference type="HAMAP-Rule" id="MF_00534"/>
    </source>
</evidence>